<dbReference type="Pfam" id="PF00144">
    <property type="entry name" value="Beta-lactamase"/>
    <property type="match status" value="1"/>
</dbReference>
<sequence>MVALPLAIHGGYPTEHAETPWPREHFEQGLTPPGVDLEPLFEELFVEQSPLGTTHAALIVHQGKIVAERYNGALGSFVGEPTPVEPATPLLSWSMAKTMIGVVVGMLVTDGLLDLDAPAAVPEWSSPGDPRGAITLRNLMEMRDGLDFAEEYSDTEASDVIEMLYGSGQGDMAHFAADRELAATPGTRYNYSSGTTNIISRLCGDVLGGQDAMAEFLTTRLFGPLSMRHTTPSFDDAGTFVASSFVHATAQDFARFGLLLCRGGVADGARLVPESWVDMFRTPVSIDDDDRFYYSAQCWVVGDDLGTFWASGFEGQMISVCPPLDLVVVRLGQTTDSETYRLKEWRNRVTEAFRATLSG</sequence>
<evidence type="ECO:0000313" key="4">
    <source>
        <dbReference type="EMBL" id="CAB5019607.1"/>
    </source>
</evidence>
<dbReference type="InterPro" id="IPR012338">
    <property type="entry name" value="Beta-lactam/transpept-like"/>
</dbReference>
<dbReference type="AlphaFoldDB" id="A0A6J7DRD1"/>
<name>A0A6J7DRD1_9ZZZZ</name>
<dbReference type="EMBL" id="CAFBLT010000001">
    <property type="protein sequence ID" value="CAB4871820.1"/>
    <property type="molecule type" value="Genomic_DNA"/>
</dbReference>
<dbReference type="InterPro" id="IPR001466">
    <property type="entry name" value="Beta-lactam-related"/>
</dbReference>
<feature type="domain" description="Beta-lactamase-related" evidence="1">
    <location>
        <begin position="56"/>
        <end position="348"/>
    </location>
</feature>
<evidence type="ECO:0000313" key="2">
    <source>
        <dbReference type="EMBL" id="CAB4822840.1"/>
    </source>
</evidence>
<dbReference type="EMBL" id="CAFBPM010000006">
    <property type="protein sequence ID" value="CAB5019607.1"/>
    <property type="molecule type" value="Genomic_DNA"/>
</dbReference>
<reference evidence="3" key="1">
    <citation type="submission" date="2020-05" db="EMBL/GenBank/DDBJ databases">
        <authorList>
            <person name="Chiriac C."/>
            <person name="Salcher M."/>
            <person name="Ghai R."/>
            <person name="Kavagutti S V."/>
        </authorList>
    </citation>
    <scope>NUCLEOTIDE SEQUENCE</scope>
</reference>
<evidence type="ECO:0000313" key="3">
    <source>
        <dbReference type="EMBL" id="CAB4871820.1"/>
    </source>
</evidence>
<dbReference type="PANTHER" id="PTHR43283:SF7">
    <property type="entry name" value="BETA-LACTAMASE-RELATED DOMAIN-CONTAINING PROTEIN"/>
    <property type="match status" value="1"/>
</dbReference>
<dbReference type="EMBL" id="CAFABE010000016">
    <property type="protein sequence ID" value="CAB4822840.1"/>
    <property type="molecule type" value="Genomic_DNA"/>
</dbReference>
<dbReference type="Gene3D" id="3.40.710.10">
    <property type="entry name" value="DD-peptidase/beta-lactamase superfamily"/>
    <property type="match status" value="1"/>
</dbReference>
<dbReference type="SUPFAM" id="SSF56601">
    <property type="entry name" value="beta-lactamase/transpeptidase-like"/>
    <property type="match status" value="1"/>
</dbReference>
<proteinExistence type="predicted"/>
<dbReference type="PANTHER" id="PTHR43283">
    <property type="entry name" value="BETA-LACTAMASE-RELATED"/>
    <property type="match status" value="1"/>
</dbReference>
<protein>
    <submittedName>
        <fullName evidence="3">Unannotated protein</fullName>
    </submittedName>
</protein>
<organism evidence="3">
    <name type="scientific">freshwater metagenome</name>
    <dbReference type="NCBI Taxonomy" id="449393"/>
    <lineage>
        <taxon>unclassified sequences</taxon>
        <taxon>metagenomes</taxon>
        <taxon>ecological metagenomes</taxon>
    </lineage>
</organism>
<gene>
    <name evidence="2" type="ORF">UFOPK3164_00541</name>
    <name evidence="3" type="ORF">UFOPK3427_00851</name>
    <name evidence="4" type="ORF">UFOPK4112_00834</name>
</gene>
<accession>A0A6J7DRD1</accession>
<evidence type="ECO:0000259" key="1">
    <source>
        <dbReference type="Pfam" id="PF00144"/>
    </source>
</evidence>
<dbReference type="InterPro" id="IPR050789">
    <property type="entry name" value="Diverse_Enzym_Activities"/>
</dbReference>